<sequence length="195" mass="22003">MASLSGGWCLPYAQKSAHVCDEPLARAISELLKGKAVAGFGDGPGMYKEIHDRRRLMASYHAYDGSPYIENVTNNMVKFMDLTIPQYGLPLYDWVVCLEVAEHIPHKYQDVFLDNIARHARSGIIMSWAPPGQGGLNHINEQSREEVQRIMKNIDFALDLNSTKVLRDASSVNWLKRNVKVYRRISGVDPDENEA</sequence>
<accession>A0ABD0J5C6</accession>
<evidence type="ECO:0000313" key="2">
    <source>
        <dbReference type="Proteomes" id="UP001519460"/>
    </source>
</evidence>
<dbReference type="Gene3D" id="3.40.50.150">
    <property type="entry name" value="Vaccinia Virus protein VP39"/>
    <property type="match status" value="1"/>
</dbReference>
<keyword evidence="2" id="KW-1185">Reference proteome</keyword>
<dbReference type="SUPFAM" id="SSF53335">
    <property type="entry name" value="S-adenosyl-L-methionine-dependent methyltransferases"/>
    <property type="match status" value="1"/>
</dbReference>
<name>A0ABD0J5C6_9CAEN</name>
<evidence type="ECO:0000313" key="1">
    <source>
        <dbReference type="EMBL" id="KAK7461566.1"/>
    </source>
</evidence>
<dbReference type="InterPro" id="IPR029063">
    <property type="entry name" value="SAM-dependent_MTases_sf"/>
</dbReference>
<proteinExistence type="predicted"/>
<evidence type="ECO:0008006" key="3">
    <source>
        <dbReference type="Google" id="ProtNLM"/>
    </source>
</evidence>
<comment type="caution">
    <text evidence="1">The sequence shown here is derived from an EMBL/GenBank/DDBJ whole genome shotgun (WGS) entry which is preliminary data.</text>
</comment>
<reference evidence="1 2" key="1">
    <citation type="journal article" date="2023" name="Sci. Data">
        <title>Genome assembly of the Korean intertidal mud-creeper Batillaria attramentaria.</title>
        <authorList>
            <person name="Patra A.K."/>
            <person name="Ho P.T."/>
            <person name="Jun S."/>
            <person name="Lee S.J."/>
            <person name="Kim Y."/>
            <person name="Won Y.J."/>
        </authorList>
    </citation>
    <scope>NUCLEOTIDE SEQUENCE [LARGE SCALE GENOMIC DNA]</scope>
    <source>
        <strain evidence="1">Wonlab-2016</strain>
    </source>
</reference>
<dbReference type="EMBL" id="JACVVK020000635">
    <property type="protein sequence ID" value="KAK7461566.1"/>
    <property type="molecule type" value="Genomic_DNA"/>
</dbReference>
<organism evidence="1 2">
    <name type="scientific">Batillaria attramentaria</name>
    <dbReference type="NCBI Taxonomy" id="370345"/>
    <lineage>
        <taxon>Eukaryota</taxon>
        <taxon>Metazoa</taxon>
        <taxon>Spiralia</taxon>
        <taxon>Lophotrochozoa</taxon>
        <taxon>Mollusca</taxon>
        <taxon>Gastropoda</taxon>
        <taxon>Caenogastropoda</taxon>
        <taxon>Sorbeoconcha</taxon>
        <taxon>Cerithioidea</taxon>
        <taxon>Batillariidae</taxon>
        <taxon>Batillaria</taxon>
    </lineage>
</organism>
<dbReference type="AlphaFoldDB" id="A0ABD0J5C6"/>
<gene>
    <name evidence="1" type="ORF">BaRGS_00038683</name>
</gene>
<dbReference type="Proteomes" id="UP001519460">
    <property type="component" value="Unassembled WGS sequence"/>
</dbReference>
<protein>
    <recommendedName>
        <fullName evidence="3">Methyltransferase type 11 domain-containing protein</fullName>
    </recommendedName>
</protein>